<dbReference type="InterPro" id="IPR001906">
    <property type="entry name" value="Terpene_synth_N"/>
</dbReference>
<dbReference type="FunFam" id="1.10.600.10:FF:000007">
    <property type="entry name" value="Isoprene synthase, chloroplastic"/>
    <property type="match status" value="1"/>
</dbReference>
<evidence type="ECO:0000313" key="7">
    <source>
        <dbReference type="Proteomes" id="UP000504603"/>
    </source>
</evidence>
<dbReference type="Pfam" id="PF03936">
    <property type="entry name" value="Terpene_synth_C"/>
    <property type="match status" value="1"/>
</dbReference>
<dbReference type="InterPro" id="IPR036965">
    <property type="entry name" value="Terpene_synth_N_sf"/>
</dbReference>
<gene>
    <name evidence="8" type="primary">LOC111021377</name>
</gene>
<dbReference type="OrthoDB" id="1877784at2759"/>
<sequence length="565" mass="65609">MNSPFSSLLIPRQSASSVNGDTRRSANFPPNIWGDYFLSNIFHSMDMEDNIEEKVEALKEGVRKLLITCVEKPSQQLSLIDSIQRLGIAYHFDTEINEALNHVYKNYTVVSNKSNEDLQIVALKFRLLRQQRYSISCEIFDKFTDDEGNFKESLAKDVRGMLSLYEASHVRMHGEDVLERALAFSTTNLKAAISNGSHEGSWGFGAQVRHALKWPVFKAMPRLAARNYISFYEQDPLHHPTLLSFAKLDYNTLQKLYQRELHEITRWWKDLKLVENLCFARDRCVECYTWALGTYFEPKYSLGRIMLSKIVVITSVLDDIFDLHGTFEELQLFIHAIDRWDVNCIERLPKYMKVYYEAVMDTYRGIEQDINKYDIPYAIHYTKEAMKRQARNYFFEAKWYHDGYIPTMEEYLRVGKVTSCYYLFSPISFLGMGDVASMEAFEWIESDPKSLIASGVIGRVMNDITSHKFEQERGHSASAIECYMKQYDVSEKEAVEELKKQVTNSWKEIIEDFVKSIDVPNTTFMPVLNLARLSDTFYKDEDGYTYSDGETKLIVISLLVDPVPI</sequence>
<dbReference type="InterPro" id="IPR008949">
    <property type="entry name" value="Isoprenoid_synthase_dom_sf"/>
</dbReference>
<protein>
    <submittedName>
        <fullName evidence="8">(-)-germacrene D synthase-like</fullName>
    </submittedName>
</protein>
<dbReference type="GeneID" id="111021377"/>
<dbReference type="AlphaFoldDB" id="A0A6J1DKT6"/>
<dbReference type="CDD" id="cd00684">
    <property type="entry name" value="Terpene_cyclase_plant_C1"/>
    <property type="match status" value="1"/>
</dbReference>
<evidence type="ECO:0000256" key="3">
    <source>
        <dbReference type="ARBA" id="ARBA00022842"/>
    </source>
</evidence>
<dbReference type="InterPro" id="IPR050148">
    <property type="entry name" value="Terpene_synthase-like"/>
</dbReference>
<dbReference type="SFLD" id="SFLDS00005">
    <property type="entry name" value="Isoprenoid_Synthase_Type_I"/>
    <property type="match status" value="1"/>
</dbReference>
<keyword evidence="7" id="KW-1185">Reference proteome</keyword>
<dbReference type="Gene3D" id="1.50.10.130">
    <property type="entry name" value="Terpene synthase, N-terminal domain"/>
    <property type="match status" value="1"/>
</dbReference>
<dbReference type="KEGG" id="mcha:111021377"/>
<dbReference type="GO" id="GO:0000287">
    <property type="term" value="F:magnesium ion binding"/>
    <property type="evidence" value="ECO:0007669"/>
    <property type="project" value="InterPro"/>
</dbReference>
<keyword evidence="4" id="KW-0456">Lyase</keyword>
<evidence type="ECO:0000259" key="6">
    <source>
        <dbReference type="Pfam" id="PF03936"/>
    </source>
</evidence>
<accession>A0A6J1DKT6</accession>
<dbReference type="FunFam" id="1.50.10.130:FF:000001">
    <property type="entry name" value="Isoprene synthase, chloroplastic"/>
    <property type="match status" value="1"/>
</dbReference>
<dbReference type="InterPro" id="IPR044814">
    <property type="entry name" value="Terpene_cyclase_plant_C1"/>
</dbReference>
<dbReference type="Gene3D" id="1.10.600.10">
    <property type="entry name" value="Farnesyl Diphosphate Synthase"/>
    <property type="match status" value="1"/>
</dbReference>
<proteinExistence type="predicted"/>
<evidence type="ECO:0000256" key="4">
    <source>
        <dbReference type="ARBA" id="ARBA00023239"/>
    </source>
</evidence>
<dbReference type="PANTHER" id="PTHR31225:SF221">
    <property type="entry name" value="(-)-GERMACRENE D SYNTHASE"/>
    <property type="match status" value="1"/>
</dbReference>
<dbReference type="RefSeq" id="XP_022154019.1">
    <property type="nucleotide sequence ID" value="XM_022298327.1"/>
</dbReference>
<keyword evidence="2" id="KW-0479">Metal-binding</keyword>
<dbReference type="PANTHER" id="PTHR31225">
    <property type="entry name" value="OS04G0344100 PROTEIN-RELATED"/>
    <property type="match status" value="1"/>
</dbReference>
<dbReference type="Proteomes" id="UP000504603">
    <property type="component" value="Unplaced"/>
</dbReference>
<dbReference type="InterPro" id="IPR034741">
    <property type="entry name" value="Terpene_cyclase-like_1_C"/>
</dbReference>
<reference evidence="8" key="1">
    <citation type="submission" date="2025-08" db="UniProtKB">
        <authorList>
            <consortium name="RefSeq"/>
        </authorList>
    </citation>
    <scope>IDENTIFICATION</scope>
    <source>
        <strain evidence="8">OHB3-1</strain>
    </source>
</reference>
<feature type="domain" description="Terpene synthase metal-binding" evidence="6">
    <location>
        <begin position="269"/>
        <end position="508"/>
    </location>
</feature>
<dbReference type="SUPFAM" id="SSF48576">
    <property type="entry name" value="Terpenoid synthases"/>
    <property type="match status" value="1"/>
</dbReference>
<evidence type="ECO:0000313" key="8">
    <source>
        <dbReference type="RefSeq" id="XP_022154019.1"/>
    </source>
</evidence>
<organism evidence="7 8">
    <name type="scientific">Momordica charantia</name>
    <name type="common">Bitter gourd</name>
    <name type="synonym">Balsam pear</name>
    <dbReference type="NCBI Taxonomy" id="3673"/>
    <lineage>
        <taxon>Eukaryota</taxon>
        <taxon>Viridiplantae</taxon>
        <taxon>Streptophyta</taxon>
        <taxon>Embryophyta</taxon>
        <taxon>Tracheophyta</taxon>
        <taxon>Spermatophyta</taxon>
        <taxon>Magnoliopsida</taxon>
        <taxon>eudicotyledons</taxon>
        <taxon>Gunneridae</taxon>
        <taxon>Pentapetalae</taxon>
        <taxon>rosids</taxon>
        <taxon>fabids</taxon>
        <taxon>Cucurbitales</taxon>
        <taxon>Cucurbitaceae</taxon>
        <taxon>Momordiceae</taxon>
        <taxon>Momordica</taxon>
    </lineage>
</organism>
<dbReference type="GO" id="GO:0010333">
    <property type="term" value="F:terpene synthase activity"/>
    <property type="evidence" value="ECO:0007669"/>
    <property type="project" value="InterPro"/>
</dbReference>
<dbReference type="SFLD" id="SFLDG01019">
    <property type="entry name" value="Terpene_Cyclase_Like_1_C_Termi"/>
    <property type="match status" value="1"/>
</dbReference>
<evidence type="ECO:0000256" key="1">
    <source>
        <dbReference type="ARBA" id="ARBA00001946"/>
    </source>
</evidence>
<dbReference type="Pfam" id="PF01397">
    <property type="entry name" value="Terpene_synth"/>
    <property type="match status" value="1"/>
</dbReference>
<name>A0A6J1DKT6_MOMCH</name>
<evidence type="ECO:0000256" key="2">
    <source>
        <dbReference type="ARBA" id="ARBA00022723"/>
    </source>
</evidence>
<keyword evidence="3" id="KW-0460">Magnesium</keyword>
<dbReference type="InterPro" id="IPR008930">
    <property type="entry name" value="Terpenoid_cyclase/PrenylTrfase"/>
</dbReference>
<dbReference type="SUPFAM" id="SSF48239">
    <property type="entry name" value="Terpenoid cyclases/Protein prenyltransferases"/>
    <property type="match status" value="1"/>
</dbReference>
<dbReference type="GO" id="GO:0016102">
    <property type="term" value="P:diterpenoid biosynthetic process"/>
    <property type="evidence" value="ECO:0007669"/>
    <property type="project" value="InterPro"/>
</dbReference>
<dbReference type="InterPro" id="IPR005630">
    <property type="entry name" value="Terpene_synthase_metal-bd"/>
</dbReference>
<feature type="domain" description="Terpene synthase N-terminal" evidence="5">
    <location>
        <begin position="32"/>
        <end position="212"/>
    </location>
</feature>
<evidence type="ECO:0000259" key="5">
    <source>
        <dbReference type="Pfam" id="PF01397"/>
    </source>
</evidence>
<comment type="cofactor">
    <cofactor evidence="1">
        <name>Mg(2+)</name>
        <dbReference type="ChEBI" id="CHEBI:18420"/>
    </cofactor>
</comment>